<keyword evidence="3" id="KW-1185">Reference proteome</keyword>
<dbReference type="Proteomes" id="UP000657918">
    <property type="component" value="Unassembled WGS sequence"/>
</dbReference>
<dbReference type="EMBL" id="JADGMS010000018">
    <property type="protein sequence ID" value="KAF9662526.1"/>
    <property type="molecule type" value="Genomic_DNA"/>
</dbReference>
<protein>
    <submittedName>
        <fullName evidence="2">Uncharacterized protein</fullName>
    </submittedName>
</protein>
<evidence type="ECO:0000313" key="2">
    <source>
        <dbReference type="EMBL" id="KAF9662526.1"/>
    </source>
</evidence>
<dbReference type="AlphaFoldDB" id="A0A835MIW7"/>
<evidence type="ECO:0000313" key="3">
    <source>
        <dbReference type="Proteomes" id="UP000657918"/>
    </source>
</evidence>
<feature type="region of interest" description="Disordered" evidence="1">
    <location>
        <begin position="100"/>
        <end position="191"/>
    </location>
</feature>
<organism evidence="2 3">
    <name type="scientific">Salix dunnii</name>
    <dbReference type="NCBI Taxonomy" id="1413687"/>
    <lineage>
        <taxon>Eukaryota</taxon>
        <taxon>Viridiplantae</taxon>
        <taxon>Streptophyta</taxon>
        <taxon>Embryophyta</taxon>
        <taxon>Tracheophyta</taxon>
        <taxon>Spermatophyta</taxon>
        <taxon>Magnoliopsida</taxon>
        <taxon>eudicotyledons</taxon>
        <taxon>Gunneridae</taxon>
        <taxon>Pentapetalae</taxon>
        <taxon>rosids</taxon>
        <taxon>fabids</taxon>
        <taxon>Malpighiales</taxon>
        <taxon>Salicaceae</taxon>
        <taxon>Saliceae</taxon>
        <taxon>Salix</taxon>
    </lineage>
</organism>
<feature type="compositionally biased region" description="Acidic residues" evidence="1">
    <location>
        <begin position="106"/>
        <end position="144"/>
    </location>
</feature>
<comment type="caution">
    <text evidence="2">The sequence shown here is derived from an EMBL/GenBank/DDBJ whole genome shotgun (WGS) entry which is preliminary data.</text>
</comment>
<gene>
    <name evidence="2" type="ORF">SADUNF_Sadunf18G0062400</name>
</gene>
<accession>A0A835MIW7</accession>
<proteinExistence type="predicted"/>
<feature type="compositionally biased region" description="Gly residues" evidence="1">
    <location>
        <begin position="157"/>
        <end position="191"/>
    </location>
</feature>
<reference evidence="2 3" key="1">
    <citation type="submission" date="2020-10" db="EMBL/GenBank/DDBJ databases">
        <title>Plant Genome Project.</title>
        <authorList>
            <person name="Zhang R.-G."/>
        </authorList>
    </citation>
    <scope>NUCLEOTIDE SEQUENCE [LARGE SCALE GENOMIC DNA]</scope>
    <source>
        <strain evidence="2">FAFU-HL-1</strain>
        <tissue evidence="2">Leaf</tissue>
    </source>
</reference>
<sequence>MGVKEKKNANVKAKTCNTAKNPVRTCKCQQFKILKEKNVTFGARRRRRHHIKNRLTISSIATPPIAIPTTSPVEIPDDPALVPDGVAVVVLVGGEGLDFDVGGDGVVDEGGEGDDGVADEDGEGDEGGDGEDDGGEVDGGEGGEVDAGGGGEEDGGEGGGVDAGGWADGVDGEAGGGAEGVAGGVGAGVDGGEVVVEGGGAVVLDGGDVGAGADIVTEQETK</sequence>
<name>A0A835MIW7_9ROSI</name>
<evidence type="ECO:0000256" key="1">
    <source>
        <dbReference type="SAM" id="MobiDB-lite"/>
    </source>
</evidence>